<dbReference type="PROSITE" id="PS50110">
    <property type="entry name" value="RESPONSE_REGULATORY"/>
    <property type="match status" value="1"/>
</dbReference>
<dbReference type="CDD" id="cd00383">
    <property type="entry name" value="trans_reg_C"/>
    <property type="match status" value="1"/>
</dbReference>
<feature type="DNA-binding region" description="OmpR/PhoB-type" evidence="7">
    <location>
        <begin position="147"/>
        <end position="245"/>
    </location>
</feature>
<evidence type="ECO:0000256" key="6">
    <source>
        <dbReference type="PROSITE-ProRule" id="PRU00169"/>
    </source>
</evidence>
<dbReference type="GO" id="GO:0000976">
    <property type="term" value="F:transcription cis-regulatory region binding"/>
    <property type="evidence" value="ECO:0007669"/>
    <property type="project" value="TreeGrafter"/>
</dbReference>
<dbReference type="Gene3D" id="3.40.50.2300">
    <property type="match status" value="1"/>
</dbReference>
<evidence type="ECO:0000256" key="4">
    <source>
        <dbReference type="ARBA" id="ARBA00023125"/>
    </source>
</evidence>
<dbReference type="Gene3D" id="1.10.10.10">
    <property type="entry name" value="Winged helix-like DNA-binding domain superfamily/Winged helix DNA-binding domain"/>
    <property type="match status" value="1"/>
</dbReference>
<dbReference type="GO" id="GO:0000156">
    <property type="term" value="F:phosphorelay response regulator activity"/>
    <property type="evidence" value="ECO:0007669"/>
    <property type="project" value="TreeGrafter"/>
</dbReference>
<keyword evidence="5" id="KW-0804">Transcription</keyword>
<dbReference type="SMART" id="SM00448">
    <property type="entry name" value="REC"/>
    <property type="match status" value="1"/>
</dbReference>
<reference evidence="10 11" key="1">
    <citation type="submission" date="2018-06" db="EMBL/GenBank/DDBJ databases">
        <title>Genomic Encyclopedia of Type Strains, Phase IV (KMG-IV): sequencing the most valuable type-strain genomes for metagenomic binning, comparative biology and taxonomic classification.</title>
        <authorList>
            <person name="Goeker M."/>
        </authorList>
    </citation>
    <scope>NUCLEOTIDE SEQUENCE [LARGE SCALE GENOMIC DNA]</scope>
    <source>
        <strain evidence="10 11">DSM 25532</strain>
    </source>
</reference>
<dbReference type="InterPro" id="IPR011006">
    <property type="entry name" value="CheY-like_superfamily"/>
</dbReference>
<keyword evidence="11" id="KW-1185">Reference proteome</keyword>
<dbReference type="AlphaFoldDB" id="A0A366HS55"/>
<dbReference type="InterPro" id="IPR001789">
    <property type="entry name" value="Sig_transdc_resp-reg_receiver"/>
</dbReference>
<dbReference type="SUPFAM" id="SSF52172">
    <property type="entry name" value="CheY-like"/>
    <property type="match status" value="1"/>
</dbReference>
<feature type="domain" description="OmpR/PhoB-type" evidence="9">
    <location>
        <begin position="147"/>
        <end position="245"/>
    </location>
</feature>
<evidence type="ECO:0000256" key="2">
    <source>
        <dbReference type="ARBA" id="ARBA00023012"/>
    </source>
</evidence>
<sequence>MAPSSASVLTEETLDPDPPAAFIVRLLIIEDSERLRTTAARALTRLGHAVDEAGSAEEGDQLVRDHTYDAIVLDRMLPGEDGLTLLGRWRSAGRDTPVLLLTALHAVEERVRGLAMGADDYLTKPFALAELAARLEVLARRSHGKADSKVRIGPLEINFAAKTVSRDGSAVELTAREYSLLECLARRPGQILSREQIEAHLYNEIDSPVSNAVDAAVYGLRRKLSPRGTAPLIHTRRGLGYVLQQEKDA</sequence>
<organism evidence="10 11">
    <name type="scientific">Roseimicrobium gellanilyticum</name>
    <dbReference type="NCBI Taxonomy" id="748857"/>
    <lineage>
        <taxon>Bacteria</taxon>
        <taxon>Pseudomonadati</taxon>
        <taxon>Verrucomicrobiota</taxon>
        <taxon>Verrucomicrobiia</taxon>
        <taxon>Verrucomicrobiales</taxon>
        <taxon>Verrucomicrobiaceae</taxon>
        <taxon>Roseimicrobium</taxon>
    </lineage>
</organism>
<dbReference type="PANTHER" id="PTHR48111">
    <property type="entry name" value="REGULATOR OF RPOS"/>
    <property type="match status" value="1"/>
</dbReference>
<proteinExistence type="predicted"/>
<name>A0A366HS55_9BACT</name>
<dbReference type="EMBL" id="QNRR01000002">
    <property type="protein sequence ID" value="RBP45928.1"/>
    <property type="molecule type" value="Genomic_DNA"/>
</dbReference>
<accession>A0A366HS55</accession>
<protein>
    <submittedName>
        <fullName evidence="10">Two-component system copper resistance phosphate regulon response regulator CusR</fullName>
    </submittedName>
</protein>
<gene>
    <name evidence="10" type="ORF">DES53_102312</name>
</gene>
<evidence type="ECO:0000256" key="1">
    <source>
        <dbReference type="ARBA" id="ARBA00022553"/>
    </source>
</evidence>
<dbReference type="Proteomes" id="UP000253426">
    <property type="component" value="Unassembled WGS sequence"/>
</dbReference>
<dbReference type="Gene3D" id="6.10.250.690">
    <property type="match status" value="1"/>
</dbReference>
<keyword evidence="2" id="KW-0902">Two-component regulatory system</keyword>
<dbReference type="Pfam" id="PF00072">
    <property type="entry name" value="Response_reg"/>
    <property type="match status" value="1"/>
</dbReference>
<evidence type="ECO:0000256" key="3">
    <source>
        <dbReference type="ARBA" id="ARBA00023015"/>
    </source>
</evidence>
<evidence type="ECO:0000256" key="7">
    <source>
        <dbReference type="PROSITE-ProRule" id="PRU01091"/>
    </source>
</evidence>
<comment type="caution">
    <text evidence="10">The sequence shown here is derived from an EMBL/GenBank/DDBJ whole genome shotgun (WGS) entry which is preliminary data.</text>
</comment>
<dbReference type="GO" id="GO:0006355">
    <property type="term" value="P:regulation of DNA-templated transcription"/>
    <property type="evidence" value="ECO:0007669"/>
    <property type="project" value="InterPro"/>
</dbReference>
<dbReference type="RefSeq" id="WP_211325469.1">
    <property type="nucleotide sequence ID" value="NZ_QNRR01000002.1"/>
</dbReference>
<keyword evidence="1 6" id="KW-0597">Phosphoprotein</keyword>
<feature type="modified residue" description="4-aspartylphosphate" evidence="6">
    <location>
        <position position="74"/>
    </location>
</feature>
<dbReference type="GO" id="GO:0005829">
    <property type="term" value="C:cytosol"/>
    <property type="evidence" value="ECO:0007669"/>
    <property type="project" value="TreeGrafter"/>
</dbReference>
<dbReference type="InterPro" id="IPR036388">
    <property type="entry name" value="WH-like_DNA-bd_sf"/>
</dbReference>
<dbReference type="Pfam" id="PF00486">
    <property type="entry name" value="Trans_reg_C"/>
    <property type="match status" value="1"/>
</dbReference>
<dbReference type="PROSITE" id="PS51755">
    <property type="entry name" value="OMPR_PHOB"/>
    <property type="match status" value="1"/>
</dbReference>
<dbReference type="SMART" id="SM00862">
    <property type="entry name" value="Trans_reg_C"/>
    <property type="match status" value="1"/>
</dbReference>
<dbReference type="PANTHER" id="PTHR48111:SF22">
    <property type="entry name" value="REGULATOR OF RPOS"/>
    <property type="match status" value="1"/>
</dbReference>
<evidence type="ECO:0000259" key="8">
    <source>
        <dbReference type="PROSITE" id="PS50110"/>
    </source>
</evidence>
<evidence type="ECO:0000256" key="5">
    <source>
        <dbReference type="ARBA" id="ARBA00023163"/>
    </source>
</evidence>
<dbReference type="InterPro" id="IPR039420">
    <property type="entry name" value="WalR-like"/>
</dbReference>
<feature type="domain" description="Response regulatory" evidence="8">
    <location>
        <begin position="25"/>
        <end position="139"/>
    </location>
</feature>
<dbReference type="GO" id="GO:0032993">
    <property type="term" value="C:protein-DNA complex"/>
    <property type="evidence" value="ECO:0007669"/>
    <property type="project" value="TreeGrafter"/>
</dbReference>
<keyword evidence="3" id="KW-0805">Transcription regulation</keyword>
<evidence type="ECO:0000313" key="11">
    <source>
        <dbReference type="Proteomes" id="UP000253426"/>
    </source>
</evidence>
<evidence type="ECO:0000259" key="9">
    <source>
        <dbReference type="PROSITE" id="PS51755"/>
    </source>
</evidence>
<dbReference type="InterPro" id="IPR001867">
    <property type="entry name" value="OmpR/PhoB-type_DNA-bd"/>
</dbReference>
<evidence type="ECO:0000313" key="10">
    <source>
        <dbReference type="EMBL" id="RBP45928.1"/>
    </source>
</evidence>
<keyword evidence="4 7" id="KW-0238">DNA-binding</keyword>